<keyword evidence="2" id="KW-1185">Reference proteome</keyword>
<dbReference type="Proteomes" id="UP000027195">
    <property type="component" value="Unassembled WGS sequence"/>
</dbReference>
<reference evidence="2" key="1">
    <citation type="journal article" date="2014" name="Proc. Natl. Acad. Sci. U.S.A.">
        <title>Extensive sampling of basidiomycete genomes demonstrates inadequacy of the white-rot/brown-rot paradigm for wood decay fungi.</title>
        <authorList>
            <person name="Riley R."/>
            <person name="Salamov A.A."/>
            <person name="Brown D.W."/>
            <person name="Nagy L.G."/>
            <person name="Floudas D."/>
            <person name="Held B.W."/>
            <person name="Levasseur A."/>
            <person name="Lombard V."/>
            <person name="Morin E."/>
            <person name="Otillar R."/>
            <person name="Lindquist E.A."/>
            <person name="Sun H."/>
            <person name="LaButti K.M."/>
            <person name="Schmutz J."/>
            <person name="Jabbour D."/>
            <person name="Luo H."/>
            <person name="Baker S.E."/>
            <person name="Pisabarro A.G."/>
            <person name="Walton J.D."/>
            <person name="Blanchette R.A."/>
            <person name="Henrissat B."/>
            <person name="Martin F."/>
            <person name="Cullen D."/>
            <person name="Hibbett D.S."/>
            <person name="Grigoriev I.V."/>
        </authorList>
    </citation>
    <scope>NUCLEOTIDE SEQUENCE [LARGE SCALE GENOMIC DNA]</scope>
    <source>
        <strain evidence="2">FD-172 SS1</strain>
    </source>
</reference>
<accession>A0A067MHL2</accession>
<dbReference type="InParanoid" id="A0A067MHL2"/>
<organism evidence="1 2">
    <name type="scientific">Botryobasidium botryosum (strain FD-172 SS1)</name>
    <dbReference type="NCBI Taxonomy" id="930990"/>
    <lineage>
        <taxon>Eukaryota</taxon>
        <taxon>Fungi</taxon>
        <taxon>Dikarya</taxon>
        <taxon>Basidiomycota</taxon>
        <taxon>Agaricomycotina</taxon>
        <taxon>Agaricomycetes</taxon>
        <taxon>Cantharellales</taxon>
        <taxon>Botryobasidiaceae</taxon>
        <taxon>Botryobasidium</taxon>
    </lineage>
</organism>
<dbReference type="HOGENOM" id="CLU_2454431_0_0_1"/>
<name>A0A067MHL2_BOTB1</name>
<evidence type="ECO:0000313" key="1">
    <source>
        <dbReference type="EMBL" id="KDQ11061.1"/>
    </source>
</evidence>
<protein>
    <submittedName>
        <fullName evidence="1">Uncharacterized protein</fullName>
    </submittedName>
</protein>
<dbReference type="AlphaFoldDB" id="A0A067MHL2"/>
<sequence>MNTAAAIAASGAGAEVVPVGTEELGLDGGTKPDAGTTTQTATDRTNFAGMKNPEAACTSMKCLAGILVLAEHLFDRAATAAAPGSGTEG</sequence>
<evidence type="ECO:0000313" key="2">
    <source>
        <dbReference type="Proteomes" id="UP000027195"/>
    </source>
</evidence>
<proteinExistence type="predicted"/>
<gene>
    <name evidence="1" type="ORF">BOTBODRAFT_35594</name>
</gene>
<dbReference type="EMBL" id="KL198061">
    <property type="protein sequence ID" value="KDQ11061.1"/>
    <property type="molecule type" value="Genomic_DNA"/>
</dbReference>